<evidence type="ECO:0000313" key="1">
    <source>
        <dbReference type="EMBL" id="CAG8511082.1"/>
    </source>
</evidence>
<accession>A0A9N8ZY07</accession>
<comment type="caution">
    <text evidence="1">The sequence shown here is derived from an EMBL/GenBank/DDBJ whole genome shotgun (WGS) entry which is preliminary data.</text>
</comment>
<dbReference type="Proteomes" id="UP000789570">
    <property type="component" value="Unassembled WGS sequence"/>
</dbReference>
<proteinExistence type="predicted"/>
<dbReference type="OrthoDB" id="2435144at2759"/>
<keyword evidence="2" id="KW-1185">Reference proteome</keyword>
<sequence length="131" mass="15361">MPKPKKHRINKDRSKAIYTNTKTRNLVECKCTLHYHSSRWRYSSTSRSIKNNSVVTETVLALKRKKKYNILDHDDPEIVSDPSDDREDYEILINDEESFTEKDNCTLSEDSEDDIPLEQFTALILMILILI</sequence>
<organism evidence="1 2">
    <name type="scientific">Funneliformis caledonium</name>
    <dbReference type="NCBI Taxonomy" id="1117310"/>
    <lineage>
        <taxon>Eukaryota</taxon>
        <taxon>Fungi</taxon>
        <taxon>Fungi incertae sedis</taxon>
        <taxon>Mucoromycota</taxon>
        <taxon>Glomeromycotina</taxon>
        <taxon>Glomeromycetes</taxon>
        <taxon>Glomerales</taxon>
        <taxon>Glomeraceae</taxon>
        <taxon>Funneliformis</taxon>
    </lineage>
</organism>
<dbReference type="AlphaFoldDB" id="A0A9N8ZY07"/>
<name>A0A9N8ZY07_9GLOM</name>
<evidence type="ECO:0000313" key="2">
    <source>
        <dbReference type="Proteomes" id="UP000789570"/>
    </source>
</evidence>
<protein>
    <submittedName>
        <fullName evidence="1">11281_t:CDS:1</fullName>
    </submittedName>
</protein>
<gene>
    <name evidence="1" type="ORF">FCALED_LOCUS4202</name>
</gene>
<dbReference type="EMBL" id="CAJVPQ010000799">
    <property type="protein sequence ID" value="CAG8511082.1"/>
    <property type="molecule type" value="Genomic_DNA"/>
</dbReference>
<reference evidence="1" key="1">
    <citation type="submission" date="2021-06" db="EMBL/GenBank/DDBJ databases">
        <authorList>
            <person name="Kallberg Y."/>
            <person name="Tangrot J."/>
            <person name="Rosling A."/>
        </authorList>
    </citation>
    <scope>NUCLEOTIDE SEQUENCE</scope>
    <source>
        <strain evidence="1">UK204</strain>
    </source>
</reference>